<dbReference type="EMBL" id="FMYG01000006">
    <property type="protein sequence ID" value="SDC70259.1"/>
    <property type="molecule type" value="Genomic_DNA"/>
</dbReference>
<accession>A0A1G6NR70</accession>
<reference evidence="1 2" key="1">
    <citation type="submission" date="2016-09" db="EMBL/GenBank/DDBJ databases">
        <authorList>
            <person name="Capua I."/>
            <person name="De Benedictis P."/>
            <person name="Joannis T."/>
            <person name="Lombin L.H."/>
            <person name="Cattoli G."/>
        </authorList>
    </citation>
    <scope>NUCLEOTIDE SEQUENCE [LARGE SCALE GENOMIC DNA]</scope>
    <source>
        <strain evidence="1 2">NIO-1002</strain>
    </source>
</reference>
<proteinExistence type="predicted"/>
<dbReference type="OrthoDB" id="5073251at2"/>
<dbReference type="AlphaFoldDB" id="A0A1G6NR70"/>
<protein>
    <submittedName>
        <fullName evidence="1">Uncharacterized protein</fullName>
    </submittedName>
</protein>
<evidence type="ECO:0000313" key="2">
    <source>
        <dbReference type="Proteomes" id="UP000183203"/>
    </source>
</evidence>
<name>A0A1G6NR70_9MICO</name>
<dbReference type="Proteomes" id="UP000183203">
    <property type="component" value="Unassembled WGS sequence"/>
</dbReference>
<gene>
    <name evidence="1" type="ORF">SAMN05216418_2821</name>
</gene>
<dbReference type="STRING" id="993073.AS029_12710"/>
<sequence>MTVDMARIKEVHGLAQAAKESQHADPLAARVGTKLFRDGHRKGFWDGVEYALTHREVLAEMVTP</sequence>
<organism evidence="1 2">
    <name type="scientific">Microbacterium enclense</name>
    <dbReference type="NCBI Taxonomy" id="993073"/>
    <lineage>
        <taxon>Bacteria</taxon>
        <taxon>Bacillati</taxon>
        <taxon>Actinomycetota</taxon>
        <taxon>Actinomycetes</taxon>
        <taxon>Micrococcales</taxon>
        <taxon>Microbacteriaceae</taxon>
        <taxon>Microbacterium</taxon>
    </lineage>
</organism>
<dbReference type="RefSeq" id="WP_058232955.1">
    <property type="nucleotide sequence ID" value="NZ_FMYG01000006.1"/>
</dbReference>
<evidence type="ECO:0000313" key="1">
    <source>
        <dbReference type="EMBL" id="SDC70259.1"/>
    </source>
</evidence>